<accession>A0A0V0R354</accession>
<evidence type="ECO:0000313" key="2">
    <source>
        <dbReference type="EMBL" id="KRX08923.1"/>
    </source>
</evidence>
<evidence type="ECO:0000313" key="3">
    <source>
        <dbReference type="Proteomes" id="UP000054937"/>
    </source>
</evidence>
<dbReference type="EMBL" id="LDAU01000057">
    <property type="protein sequence ID" value="KRX08923.1"/>
    <property type="molecule type" value="Genomic_DNA"/>
</dbReference>
<proteinExistence type="predicted"/>
<gene>
    <name evidence="2" type="ORF">PPERSA_09027</name>
</gene>
<dbReference type="InParanoid" id="A0A0V0R354"/>
<protein>
    <submittedName>
        <fullName evidence="2">Uncharacterized protein</fullName>
    </submittedName>
</protein>
<evidence type="ECO:0000256" key="1">
    <source>
        <dbReference type="SAM" id="MobiDB-lite"/>
    </source>
</evidence>
<feature type="region of interest" description="Disordered" evidence="1">
    <location>
        <begin position="1"/>
        <end position="26"/>
    </location>
</feature>
<organism evidence="2 3">
    <name type="scientific">Pseudocohnilembus persalinus</name>
    <name type="common">Ciliate</name>
    <dbReference type="NCBI Taxonomy" id="266149"/>
    <lineage>
        <taxon>Eukaryota</taxon>
        <taxon>Sar</taxon>
        <taxon>Alveolata</taxon>
        <taxon>Ciliophora</taxon>
        <taxon>Intramacronucleata</taxon>
        <taxon>Oligohymenophorea</taxon>
        <taxon>Scuticociliatia</taxon>
        <taxon>Philasterida</taxon>
        <taxon>Pseudocohnilembidae</taxon>
        <taxon>Pseudocohnilembus</taxon>
    </lineage>
</organism>
<comment type="caution">
    <text evidence="2">The sequence shown here is derived from an EMBL/GenBank/DDBJ whole genome shotgun (WGS) entry which is preliminary data.</text>
</comment>
<keyword evidence="3" id="KW-1185">Reference proteome</keyword>
<feature type="compositionally biased region" description="Basic and acidic residues" evidence="1">
    <location>
        <begin position="7"/>
        <end position="17"/>
    </location>
</feature>
<dbReference type="Proteomes" id="UP000054937">
    <property type="component" value="Unassembled WGS sequence"/>
</dbReference>
<sequence length="142" mass="17385">MSTTQNDKQKNQIEQEALKQLSDNSPKSTSLLGFEQEYYFTKKQFQQKYIDNKDYNMNKNEIQYFFDHFNFKEYFQFKQIYNVCLGQKIYEQNGEIKKNDKQSENLVLCTNELNENSINFIQERKQYFEQIRQQYDKSQQVK</sequence>
<reference evidence="2 3" key="1">
    <citation type="journal article" date="2015" name="Sci. Rep.">
        <title>Genome of the facultative scuticociliatosis pathogen Pseudocohnilembus persalinus provides insight into its virulence through horizontal gene transfer.</title>
        <authorList>
            <person name="Xiong J."/>
            <person name="Wang G."/>
            <person name="Cheng J."/>
            <person name="Tian M."/>
            <person name="Pan X."/>
            <person name="Warren A."/>
            <person name="Jiang C."/>
            <person name="Yuan D."/>
            <person name="Miao W."/>
        </authorList>
    </citation>
    <scope>NUCLEOTIDE SEQUENCE [LARGE SCALE GENOMIC DNA]</scope>
    <source>
        <strain evidence="2">36N120E</strain>
    </source>
</reference>
<name>A0A0V0R354_PSEPJ</name>
<dbReference type="AlphaFoldDB" id="A0A0V0R354"/>